<proteinExistence type="predicted"/>
<feature type="region of interest" description="Disordered" evidence="1">
    <location>
        <begin position="103"/>
        <end position="146"/>
    </location>
</feature>
<organism evidence="2">
    <name type="scientific">Tetraselmis sp. GSL018</name>
    <dbReference type="NCBI Taxonomy" id="582737"/>
    <lineage>
        <taxon>Eukaryota</taxon>
        <taxon>Viridiplantae</taxon>
        <taxon>Chlorophyta</taxon>
        <taxon>core chlorophytes</taxon>
        <taxon>Chlorodendrophyceae</taxon>
        <taxon>Chlorodendrales</taxon>
        <taxon>Chlorodendraceae</taxon>
        <taxon>Tetraselmis</taxon>
    </lineage>
</organism>
<dbReference type="EMBL" id="GBEZ01018081">
    <property type="protein sequence ID" value="JAC68319.1"/>
    <property type="molecule type" value="Transcribed_RNA"/>
</dbReference>
<reference evidence="2" key="1">
    <citation type="submission" date="2014-05" db="EMBL/GenBank/DDBJ databases">
        <title>The transcriptome of the halophilic microalga Tetraselmis sp. GSL018 isolated from the Great Salt Lake, Utah.</title>
        <authorList>
            <person name="Jinkerson R.E."/>
            <person name="D'Adamo S."/>
            <person name="Posewitz M.C."/>
        </authorList>
    </citation>
    <scope>NUCLEOTIDE SEQUENCE</scope>
    <source>
        <strain evidence="2">GSL018</strain>
    </source>
</reference>
<dbReference type="AlphaFoldDB" id="A0A061RC09"/>
<gene>
    <name evidence="2" type="ORF">TSPGSL018_9021</name>
</gene>
<sequence>MPPYGKQAGVWVKNLRARDKGKDETRMGTLTSSMVEQSPKYISYYKTTGKQIGCMTSSDCFDYTGAYSLTGQGKLKPIKPSVAGHDVLFEGCKFAGDFYKKTQDRKKASTSATPEPAPKKERVWNPPDQIEESSLRKDQHSSIKLR</sequence>
<protein>
    <submittedName>
        <fullName evidence="2">Uncharacterized protein</fullName>
    </submittedName>
</protein>
<evidence type="ECO:0000313" key="2">
    <source>
        <dbReference type="EMBL" id="JAC68319.1"/>
    </source>
</evidence>
<accession>A0A061RC09</accession>
<feature type="compositionally biased region" description="Basic and acidic residues" evidence="1">
    <location>
        <begin position="133"/>
        <end position="146"/>
    </location>
</feature>
<name>A0A061RC09_9CHLO</name>
<evidence type="ECO:0000256" key="1">
    <source>
        <dbReference type="SAM" id="MobiDB-lite"/>
    </source>
</evidence>